<reference evidence="2" key="1">
    <citation type="submission" date="2022-10" db="EMBL/GenBank/DDBJ databases">
        <authorList>
            <person name="Chen Y."/>
            <person name="Dougan E. K."/>
            <person name="Chan C."/>
            <person name="Rhodes N."/>
            <person name="Thang M."/>
        </authorList>
    </citation>
    <scope>NUCLEOTIDE SEQUENCE</scope>
</reference>
<reference evidence="3 4" key="2">
    <citation type="submission" date="2024-05" db="EMBL/GenBank/DDBJ databases">
        <authorList>
            <person name="Chen Y."/>
            <person name="Shah S."/>
            <person name="Dougan E. K."/>
            <person name="Thang M."/>
            <person name="Chan C."/>
        </authorList>
    </citation>
    <scope>NUCLEOTIDE SEQUENCE [LARGE SCALE GENOMIC DNA]</scope>
</reference>
<dbReference type="EMBL" id="CAMXCT020001125">
    <property type="protein sequence ID" value="CAL1140381.1"/>
    <property type="molecule type" value="Genomic_DNA"/>
</dbReference>
<accession>A0A9P1FSY4</accession>
<evidence type="ECO:0000313" key="3">
    <source>
        <dbReference type="EMBL" id="CAL4774318.1"/>
    </source>
</evidence>
<dbReference type="EMBL" id="CAMXCT010001125">
    <property type="protein sequence ID" value="CAI3987006.1"/>
    <property type="molecule type" value="Genomic_DNA"/>
</dbReference>
<comment type="caution">
    <text evidence="2">The sequence shown here is derived from an EMBL/GenBank/DDBJ whole genome shotgun (WGS) entry which is preliminary data.</text>
</comment>
<dbReference type="Proteomes" id="UP001152797">
    <property type="component" value="Unassembled WGS sequence"/>
</dbReference>
<evidence type="ECO:0000256" key="1">
    <source>
        <dbReference type="SAM" id="SignalP"/>
    </source>
</evidence>
<dbReference type="OrthoDB" id="417966at2759"/>
<organism evidence="2">
    <name type="scientific">Cladocopium goreaui</name>
    <dbReference type="NCBI Taxonomy" id="2562237"/>
    <lineage>
        <taxon>Eukaryota</taxon>
        <taxon>Sar</taxon>
        <taxon>Alveolata</taxon>
        <taxon>Dinophyceae</taxon>
        <taxon>Suessiales</taxon>
        <taxon>Symbiodiniaceae</taxon>
        <taxon>Cladocopium</taxon>
    </lineage>
</organism>
<keyword evidence="1" id="KW-0732">Signal</keyword>
<dbReference type="EMBL" id="CAMXCT030001125">
    <property type="protein sequence ID" value="CAL4774318.1"/>
    <property type="molecule type" value="Genomic_DNA"/>
</dbReference>
<protein>
    <submittedName>
        <fullName evidence="2">Uncharacterized protein</fullName>
    </submittedName>
</protein>
<evidence type="ECO:0000313" key="2">
    <source>
        <dbReference type="EMBL" id="CAI3987006.1"/>
    </source>
</evidence>
<feature type="non-terminal residue" evidence="2">
    <location>
        <position position="1"/>
    </location>
</feature>
<dbReference type="AlphaFoldDB" id="A0A9P1FSY4"/>
<feature type="chain" id="PRO_5043272317" evidence="1">
    <location>
        <begin position="22"/>
        <end position="349"/>
    </location>
</feature>
<gene>
    <name evidence="2" type="ORF">C1SCF055_LOCUS14315</name>
</gene>
<sequence>FAGLVLVPCLAIASKLRAGRATCDAWSCSEGYVPKLGVKALEGASNEECCLATCKLHDCSDGFVANSSYDSNTGASDAECCDKTCSAALEDGSFMCGTNEKVACDSGYILDQTKLEEGGTKDDCCVKSCELFTCDAQHGFGIPPQKRSQQAERSEDCCERQCRSHVCSDGWTKDHTHDEAFDPSDEMCCLMQCQSFQCPAGWISNPAKKGMIGNTAEICCLPPCDSHNCSAQANTVVKDGAHGRTDEACCEKTCAAHSCSKGLVAVEVRAQSVPGDDATCCEVKGCEEMRKLTKLKSGESCNALAKEDCGSHFGSFVNSKKRAVFARCDFDRSLGLCRLSSNESDCVDH</sequence>
<keyword evidence="4" id="KW-1185">Reference proteome</keyword>
<evidence type="ECO:0000313" key="4">
    <source>
        <dbReference type="Proteomes" id="UP001152797"/>
    </source>
</evidence>
<feature type="signal peptide" evidence="1">
    <location>
        <begin position="1"/>
        <end position="21"/>
    </location>
</feature>
<name>A0A9P1FSY4_9DINO</name>
<proteinExistence type="predicted"/>